<dbReference type="Proteomes" id="UP000001568">
    <property type="component" value="Chromosome 1"/>
</dbReference>
<dbReference type="GeneID" id="4999527"/>
<dbReference type="OMA" id="DFFWLAT"/>
<gene>
    <name evidence="3" type="ORF">OSTLU_28977</name>
</gene>
<dbReference type="EMBL" id="CP000581">
    <property type="protein sequence ID" value="ABO93842.1"/>
    <property type="molecule type" value="Genomic_DNA"/>
</dbReference>
<dbReference type="RefSeq" id="XP_001415550.1">
    <property type="nucleotide sequence ID" value="XM_001415513.1"/>
</dbReference>
<dbReference type="PANTHER" id="PTHR35471:SF1">
    <property type="entry name" value="OS07G0223700 PROTEIN"/>
    <property type="match status" value="1"/>
</dbReference>
<name>A4RRD4_OSTLU</name>
<accession>A4RRD4</accession>
<keyword evidence="4" id="KW-1185">Reference proteome</keyword>
<protein>
    <recommendedName>
        <fullName evidence="5">Transmembrane protein</fullName>
    </recommendedName>
</protein>
<organism evidence="3 4">
    <name type="scientific">Ostreococcus lucimarinus (strain CCE9901)</name>
    <dbReference type="NCBI Taxonomy" id="436017"/>
    <lineage>
        <taxon>Eukaryota</taxon>
        <taxon>Viridiplantae</taxon>
        <taxon>Chlorophyta</taxon>
        <taxon>Mamiellophyceae</taxon>
        <taxon>Mamiellales</taxon>
        <taxon>Bathycoccaceae</taxon>
        <taxon>Ostreococcus</taxon>
    </lineage>
</organism>
<dbReference type="PANTHER" id="PTHR35471">
    <property type="entry name" value="OS07G0223700 PROTEIN"/>
    <property type="match status" value="1"/>
</dbReference>
<keyword evidence="2" id="KW-0812">Transmembrane</keyword>
<keyword evidence="2" id="KW-1133">Transmembrane helix</keyword>
<reference evidence="3 4" key="1">
    <citation type="journal article" date="2007" name="Proc. Natl. Acad. Sci. U.S.A.">
        <title>The tiny eukaryote Ostreococcus provides genomic insights into the paradox of plankton speciation.</title>
        <authorList>
            <person name="Palenik B."/>
            <person name="Grimwood J."/>
            <person name="Aerts A."/>
            <person name="Rouze P."/>
            <person name="Salamov A."/>
            <person name="Putnam N."/>
            <person name="Dupont C."/>
            <person name="Jorgensen R."/>
            <person name="Derelle E."/>
            <person name="Rombauts S."/>
            <person name="Zhou K."/>
            <person name="Otillar R."/>
            <person name="Merchant S.S."/>
            <person name="Podell S."/>
            <person name="Gaasterland T."/>
            <person name="Napoli C."/>
            <person name="Gendler K."/>
            <person name="Manuell A."/>
            <person name="Tai V."/>
            <person name="Vallon O."/>
            <person name="Piganeau G."/>
            <person name="Jancek S."/>
            <person name="Heijde M."/>
            <person name="Jabbari K."/>
            <person name="Bowler C."/>
            <person name="Lohr M."/>
            <person name="Robbens S."/>
            <person name="Werner G."/>
            <person name="Dubchak I."/>
            <person name="Pazour G.J."/>
            <person name="Ren Q."/>
            <person name="Paulsen I."/>
            <person name="Delwiche C."/>
            <person name="Schmutz J."/>
            <person name="Rokhsar D."/>
            <person name="Van de Peer Y."/>
            <person name="Moreau H."/>
            <person name="Grigoriev I.V."/>
        </authorList>
    </citation>
    <scope>NUCLEOTIDE SEQUENCE [LARGE SCALE GENOMIC DNA]</scope>
    <source>
        <strain evidence="3 4">CCE9901</strain>
    </source>
</reference>
<feature type="region of interest" description="Disordered" evidence="1">
    <location>
        <begin position="177"/>
        <end position="200"/>
    </location>
</feature>
<feature type="transmembrane region" description="Helical" evidence="2">
    <location>
        <begin position="134"/>
        <end position="159"/>
    </location>
</feature>
<dbReference type="HOGENOM" id="CLU_1236797_0_0_1"/>
<keyword evidence="2" id="KW-0472">Membrane</keyword>
<evidence type="ECO:0000313" key="3">
    <source>
        <dbReference type="EMBL" id="ABO93842.1"/>
    </source>
</evidence>
<dbReference type="AlphaFoldDB" id="A4RRD4"/>
<proteinExistence type="predicted"/>
<evidence type="ECO:0008006" key="5">
    <source>
        <dbReference type="Google" id="ProtNLM"/>
    </source>
</evidence>
<feature type="transmembrane region" description="Helical" evidence="2">
    <location>
        <begin position="77"/>
        <end position="97"/>
    </location>
</feature>
<evidence type="ECO:0000256" key="2">
    <source>
        <dbReference type="SAM" id="Phobius"/>
    </source>
</evidence>
<dbReference type="OrthoDB" id="10408819at2759"/>
<dbReference type="KEGG" id="olu:OSTLU_28977"/>
<dbReference type="Gramene" id="ABO93842">
    <property type="protein sequence ID" value="ABO93842"/>
    <property type="gene ID" value="OSTLU_28977"/>
</dbReference>
<evidence type="ECO:0000313" key="4">
    <source>
        <dbReference type="Proteomes" id="UP000001568"/>
    </source>
</evidence>
<sequence>MDQFAARIDGVLHHLEDQGVGGRQMLKIARASTYAQIVLAMMGSLAFVYGTVHASALALSLYAVVAMEIKAPRLLKIYAVLLAALTITDFFWLATYAGPIGSGTTGMTVTVGPNSANIDSSLMSIKWGLLASSVNNFFCLVPELFAFFVRVASVALWVLMWSKGLLDGNDGNVYNDPNLSHGDGSSMKHEPIPGSPARTARAGGDLFTADGGYQDSEGLLSRAV</sequence>
<feature type="transmembrane region" description="Helical" evidence="2">
    <location>
        <begin position="34"/>
        <end position="65"/>
    </location>
</feature>
<evidence type="ECO:0000256" key="1">
    <source>
        <dbReference type="SAM" id="MobiDB-lite"/>
    </source>
</evidence>